<dbReference type="EMBL" id="JAIQCV010000008">
    <property type="protein sequence ID" value="KAH1074967.1"/>
    <property type="molecule type" value="Genomic_DNA"/>
</dbReference>
<evidence type="ECO:0000313" key="2">
    <source>
        <dbReference type="Proteomes" id="UP000828251"/>
    </source>
</evidence>
<proteinExistence type="predicted"/>
<gene>
    <name evidence="1" type="ORF">J1N35_027295</name>
</gene>
<protein>
    <submittedName>
        <fullName evidence="1">Uncharacterized protein</fullName>
    </submittedName>
</protein>
<accession>A0A9D3V9M0</accession>
<name>A0A9D3V9M0_9ROSI</name>
<dbReference type="AlphaFoldDB" id="A0A9D3V9M0"/>
<reference evidence="1 2" key="1">
    <citation type="journal article" date="2021" name="Plant Biotechnol. J.">
        <title>Multi-omics assisted identification of the key and species-specific regulatory components of drought-tolerant mechanisms in Gossypium stocksii.</title>
        <authorList>
            <person name="Yu D."/>
            <person name="Ke L."/>
            <person name="Zhang D."/>
            <person name="Wu Y."/>
            <person name="Sun Y."/>
            <person name="Mei J."/>
            <person name="Sun J."/>
            <person name="Sun Y."/>
        </authorList>
    </citation>
    <scope>NUCLEOTIDE SEQUENCE [LARGE SCALE GENOMIC DNA]</scope>
    <source>
        <strain evidence="2">cv. E1</strain>
        <tissue evidence="1">Leaf</tissue>
    </source>
</reference>
<comment type="caution">
    <text evidence="1">The sequence shown here is derived from an EMBL/GenBank/DDBJ whole genome shotgun (WGS) entry which is preliminary data.</text>
</comment>
<dbReference type="Proteomes" id="UP000828251">
    <property type="component" value="Unassembled WGS sequence"/>
</dbReference>
<evidence type="ECO:0000313" key="1">
    <source>
        <dbReference type="EMBL" id="KAH1074967.1"/>
    </source>
</evidence>
<keyword evidence="2" id="KW-1185">Reference proteome</keyword>
<organism evidence="1 2">
    <name type="scientific">Gossypium stocksii</name>
    <dbReference type="NCBI Taxonomy" id="47602"/>
    <lineage>
        <taxon>Eukaryota</taxon>
        <taxon>Viridiplantae</taxon>
        <taxon>Streptophyta</taxon>
        <taxon>Embryophyta</taxon>
        <taxon>Tracheophyta</taxon>
        <taxon>Spermatophyta</taxon>
        <taxon>Magnoliopsida</taxon>
        <taxon>eudicotyledons</taxon>
        <taxon>Gunneridae</taxon>
        <taxon>Pentapetalae</taxon>
        <taxon>rosids</taxon>
        <taxon>malvids</taxon>
        <taxon>Malvales</taxon>
        <taxon>Malvaceae</taxon>
        <taxon>Malvoideae</taxon>
        <taxon>Gossypium</taxon>
    </lineage>
</organism>
<sequence>MIRTLQTHSYSSHFRVTSQTLQVYKYNTERKCKDLIGFFDKTREINERRQCKAKFRQGKRNHLWLHLHLPCSGPITGDILLGKVGSIFALEIRNNLLKWGHLFFGMTFELNENEQWGVH</sequence>